<protein>
    <recommendedName>
        <fullName evidence="3">3-deoxy-D-arabino-heptulosonate 7-phosphate synthase</fullName>
    </recommendedName>
</protein>
<name>A0A562ZK72_9BURK</name>
<evidence type="ECO:0008006" key="3">
    <source>
        <dbReference type="Google" id="ProtNLM"/>
    </source>
</evidence>
<dbReference type="RefSeq" id="WP_145895254.1">
    <property type="nucleotide sequence ID" value="NZ_VOBQ01000018.1"/>
</dbReference>
<evidence type="ECO:0000313" key="1">
    <source>
        <dbReference type="EMBL" id="TWO68708.1"/>
    </source>
</evidence>
<accession>A0A562ZK72</accession>
<organism evidence="1 2">
    <name type="scientific">Caenimonas sedimenti</name>
    <dbReference type="NCBI Taxonomy" id="2596921"/>
    <lineage>
        <taxon>Bacteria</taxon>
        <taxon>Pseudomonadati</taxon>
        <taxon>Pseudomonadota</taxon>
        <taxon>Betaproteobacteria</taxon>
        <taxon>Burkholderiales</taxon>
        <taxon>Comamonadaceae</taxon>
        <taxon>Caenimonas</taxon>
    </lineage>
</organism>
<dbReference type="EMBL" id="VOBQ01000018">
    <property type="protein sequence ID" value="TWO68708.1"/>
    <property type="molecule type" value="Genomic_DNA"/>
</dbReference>
<dbReference type="OrthoDB" id="9063572at2"/>
<evidence type="ECO:0000313" key="2">
    <source>
        <dbReference type="Proteomes" id="UP000318199"/>
    </source>
</evidence>
<gene>
    <name evidence="1" type="ORF">FN976_22195</name>
</gene>
<comment type="caution">
    <text evidence="1">The sequence shown here is derived from an EMBL/GenBank/DDBJ whole genome shotgun (WGS) entry which is preliminary data.</text>
</comment>
<dbReference type="AlphaFoldDB" id="A0A562ZK72"/>
<reference evidence="1 2" key="1">
    <citation type="submission" date="2019-07" db="EMBL/GenBank/DDBJ databases">
        <title>Caenimonas sedimenti sp. nov., isolated from activated sludge.</title>
        <authorList>
            <person name="Xu J."/>
        </authorList>
    </citation>
    <scope>NUCLEOTIDE SEQUENCE [LARGE SCALE GENOMIC DNA]</scope>
    <source>
        <strain evidence="1 2">HX-9-20</strain>
    </source>
</reference>
<dbReference type="Proteomes" id="UP000318199">
    <property type="component" value="Unassembled WGS sequence"/>
</dbReference>
<proteinExistence type="predicted"/>
<keyword evidence="2" id="KW-1185">Reference proteome</keyword>
<sequence length="420" mass="44501">MEDLAAALAATPRRHRAAPLPADLAGARSAPADVALAFAIESLRLGDHPGAREIFIDALAALIARAADPGTGDSAFQALLLRGGDASVQEYAALRVQAARDARTVRRLVDACAHPGKLPRAETNERQRLEALHLLARAGRWQDLLSMAGRIDTAVAQHPALHRLARRDALRALPAVSQYTMLLRAHGPAGGTEAAAMQGRAAAQAGDSAEAQTVAALATIALVLQRRGHVGLELARGLKTPRGFPGERRKAKDEWDVALIEPGPGGGRIVLLGEVKASPASALSDFSRLHRGLLAFAQADGGASYLFSSADGPVAISGASLRELAPLKERALPPRVVYFSPAPAQTLPPLSAASKAVLLREPASLAFARTRDAGDLLPVWEALRAEPRLRATLHQYETARRLCQALLHPEDLMFAIQRGR</sequence>